<evidence type="ECO:0000313" key="4">
    <source>
        <dbReference type="Proteomes" id="UP000295008"/>
    </source>
</evidence>
<sequence>MNVLQNDREYKFLTDAYYGIGGFKDGSYLDRHPRETDAKYQRRREASYYLNYVAPVVNSHVDPVFRKKPEQDWRDNKLFDLFMSNTDMLGTPFHRYMKRAALIAKLNAVAFVVVDNVPDQPTTIAEAIRQRALPYAYIVKPHQVREYETNDIGALIRLTYEVAPGDLEGLTKGKTTLWTWTDTEWSCKSGGEEKTGSHSLGRVPIVPLYSRPMEPGVVLPPSDFYSIARANKRLFNLCSEIDELIRNQAFAILTYPRGESQDNDELKEVITGTENMLSYDGALSNRPEFTAPPADQLQQLREERQDLIQEIYRMAELSHVTGVQEKKSGVAKAWDFEQTNQTLSDFAQNCEQAEREIATLFELWTNTAVGFTTQYSDDFGLVDVQAELDKVSAALDLNVGGRFNVAVKKKAVFAYLNDLKDEEFDEIIQDIDSRAQDETYNFNGAQVSSAVEVLMAVAGKQIAPETAKLMLMSFFGIDEERAGQMVNAQMAMPPVQQDPTQGNPFGGNKLDELGMNHAED</sequence>
<protein>
    <recommendedName>
        <fullName evidence="5">SPP1 Gp6-like portal protein</fullName>
    </recommendedName>
</protein>
<comment type="caution">
    <text evidence="3">The sequence shown here is derived from an EMBL/GenBank/DDBJ whole genome shotgun (WGS) entry which is preliminary data.</text>
</comment>
<feature type="region of interest" description="Disordered" evidence="2">
    <location>
        <begin position="496"/>
        <end position="520"/>
    </location>
</feature>
<evidence type="ECO:0000256" key="2">
    <source>
        <dbReference type="SAM" id="MobiDB-lite"/>
    </source>
</evidence>
<evidence type="ECO:0000313" key="3">
    <source>
        <dbReference type="EMBL" id="TCL74227.1"/>
    </source>
</evidence>
<organism evidence="3 4">
    <name type="scientific">Hydrogenispora ethanolica</name>
    <dbReference type="NCBI Taxonomy" id="1082276"/>
    <lineage>
        <taxon>Bacteria</taxon>
        <taxon>Bacillati</taxon>
        <taxon>Bacillota</taxon>
        <taxon>Hydrogenispora</taxon>
    </lineage>
</organism>
<evidence type="ECO:0008006" key="5">
    <source>
        <dbReference type="Google" id="ProtNLM"/>
    </source>
</evidence>
<dbReference type="EMBL" id="SLUN01000004">
    <property type="protein sequence ID" value="TCL74227.1"/>
    <property type="molecule type" value="Genomic_DNA"/>
</dbReference>
<keyword evidence="4" id="KW-1185">Reference proteome</keyword>
<dbReference type="OrthoDB" id="1628714at2"/>
<feature type="compositionally biased region" description="Basic and acidic residues" evidence="2">
    <location>
        <begin position="509"/>
        <end position="520"/>
    </location>
</feature>
<reference evidence="3 4" key="1">
    <citation type="submission" date="2019-03" db="EMBL/GenBank/DDBJ databases">
        <title>Genomic Encyclopedia of Type Strains, Phase IV (KMG-IV): sequencing the most valuable type-strain genomes for metagenomic binning, comparative biology and taxonomic classification.</title>
        <authorList>
            <person name="Goeker M."/>
        </authorList>
    </citation>
    <scope>NUCLEOTIDE SEQUENCE [LARGE SCALE GENOMIC DNA]</scope>
    <source>
        <strain evidence="3 4">LX-B</strain>
    </source>
</reference>
<name>A0A4V2QG30_HYDET</name>
<dbReference type="Proteomes" id="UP000295008">
    <property type="component" value="Unassembled WGS sequence"/>
</dbReference>
<accession>A0A4V2QG30</accession>
<evidence type="ECO:0000256" key="1">
    <source>
        <dbReference type="SAM" id="Coils"/>
    </source>
</evidence>
<keyword evidence="1" id="KW-0175">Coiled coil</keyword>
<gene>
    <name evidence="3" type="ORF">EDC14_1004165</name>
</gene>
<dbReference type="AlphaFoldDB" id="A0A4V2QG30"/>
<proteinExistence type="predicted"/>
<feature type="coiled-coil region" evidence="1">
    <location>
        <begin position="297"/>
        <end position="363"/>
    </location>
</feature>
<dbReference type="RefSeq" id="WP_132013214.1">
    <property type="nucleotide sequence ID" value="NZ_SLUN01000004.1"/>
</dbReference>